<dbReference type="Proteomes" id="UP001345963">
    <property type="component" value="Unassembled WGS sequence"/>
</dbReference>
<keyword evidence="5" id="KW-1015">Disulfide bond</keyword>
<dbReference type="PROSITE" id="PS50261">
    <property type="entry name" value="G_PROTEIN_RECEP_F2_4"/>
    <property type="match status" value="1"/>
</dbReference>
<keyword evidence="2 6" id="KW-0812">Transmembrane</keyword>
<dbReference type="Pfam" id="PF01825">
    <property type="entry name" value="GPS"/>
    <property type="match status" value="1"/>
</dbReference>
<feature type="transmembrane region" description="Helical" evidence="6">
    <location>
        <begin position="576"/>
        <end position="598"/>
    </location>
</feature>
<evidence type="ECO:0000313" key="9">
    <source>
        <dbReference type="EMBL" id="MED6257394.1"/>
    </source>
</evidence>
<accession>A0ABU7C734</accession>
<dbReference type="InterPro" id="IPR000832">
    <property type="entry name" value="GPCR_2_secretin-like"/>
</dbReference>
<evidence type="ECO:0000256" key="1">
    <source>
        <dbReference type="ARBA" id="ARBA00004141"/>
    </source>
</evidence>
<name>A0ABU7C734_9TELE</name>
<evidence type="ECO:0000256" key="2">
    <source>
        <dbReference type="ARBA" id="ARBA00022692"/>
    </source>
</evidence>
<evidence type="ECO:0000259" key="7">
    <source>
        <dbReference type="PROSITE" id="PS50221"/>
    </source>
</evidence>
<keyword evidence="3 6" id="KW-1133">Transmembrane helix</keyword>
<organism evidence="9 10">
    <name type="scientific">Ataeniobius toweri</name>
    <dbReference type="NCBI Taxonomy" id="208326"/>
    <lineage>
        <taxon>Eukaryota</taxon>
        <taxon>Metazoa</taxon>
        <taxon>Chordata</taxon>
        <taxon>Craniata</taxon>
        <taxon>Vertebrata</taxon>
        <taxon>Euteleostomi</taxon>
        <taxon>Actinopterygii</taxon>
        <taxon>Neopterygii</taxon>
        <taxon>Teleostei</taxon>
        <taxon>Neoteleostei</taxon>
        <taxon>Acanthomorphata</taxon>
        <taxon>Ovalentaria</taxon>
        <taxon>Atherinomorphae</taxon>
        <taxon>Cyprinodontiformes</taxon>
        <taxon>Goodeidae</taxon>
        <taxon>Ataeniobius</taxon>
    </lineage>
</organism>
<feature type="transmembrane region" description="Helical" evidence="6">
    <location>
        <begin position="422"/>
        <end position="448"/>
    </location>
</feature>
<dbReference type="InterPro" id="IPR046338">
    <property type="entry name" value="GAIN_dom_sf"/>
</dbReference>
<comment type="caution">
    <text evidence="9">The sequence shown here is derived from an EMBL/GenBank/DDBJ whole genome shotgun (WGS) entry which is preliminary data.</text>
</comment>
<feature type="transmembrane region" description="Helical" evidence="6">
    <location>
        <begin position="383"/>
        <end position="402"/>
    </location>
</feature>
<feature type="transmembrane region" description="Helical" evidence="6">
    <location>
        <begin position="546"/>
        <end position="570"/>
    </location>
</feature>
<keyword evidence="10" id="KW-1185">Reference proteome</keyword>
<dbReference type="PANTHER" id="PTHR12011:SF435">
    <property type="entry name" value="ADHESION G PROTEIN-COUPLED RECEPTOR G1-RELATED"/>
    <property type="match status" value="1"/>
</dbReference>
<comment type="subcellular location">
    <subcellularLocation>
        <location evidence="1">Membrane</location>
        <topology evidence="1">Multi-pass membrane protein</topology>
    </subcellularLocation>
</comment>
<feature type="transmembrane region" description="Helical" evidence="6">
    <location>
        <begin position="346"/>
        <end position="371"/>
    </location>
</feature>
<evidence type="ECO:0000259" key="8">
    <source>
        <dbReference type="PROSITE" id="PS50261"/>
    </source>
</evidence>
<evidence type="ECO:0000313" key="10">
    <source>
        <dbReference type="Proteomes" id="UP001345963"/>
    </source>
</evidence>
<dbReference type="EMBL" id="JAHUTI010079143">
    <property type="protein sequence ID" value="MED6257394.1"/>
    <property type="molecule type" value="Genomic_DNA"/>
</dbReference>
<dbReference type="Gene3D" id="1.20.1070.10">
    <property type="entry name" value="Rhodopsin 7-helix transmembrane proteins"/>
    <property type="match status" value="1"/>
</dbReference>
<dbReference type="Pfam" id="PF00002">
    <property type="entry name" value="7tm_2"/>
    <property type="match status" value="1"/>
</dbReference>
<dbReference type="Gene3D" id="2.60.220.50">
    <property type="match status" value="1"/>
</dbReference>
<dbReference type="SMART" id="SM00303">
    <property type="entry name" value="GPS"/>
    <property type="match status" value="1"/>
</dbReference>
<dbReference type="PROSITE" id="PS50221">
    <property type="entry name" value="GAIN_B"/>
    <property type="match status" value="1"/>
</dbReference>
<evidence type="ECO:0000256" key="5">
    <source>
        <dbReference type="ARBA" id="ARBA00023157"/>
    </source>
</evidence>
<feature type="domain" description="GAIN-B" evidence="7">
    <location>
        <begin position="187"/>
        <end position="342"/>
    </location>
</feature>
<dbReference type="InterPro" id="IPR000203">
    <property type="entry name" value="GPS"/>
</dbReference>
<sequence length="652" mass="73730">MKARVTDHLKTAFFIITLLSAGSSEHDLFLRFCGTWRHGRNPLSLNINVSKGCVGISVSANESSLSVHGSITAGCQRFNEIPLDKYGFHSEEDTDFCLQWEPLLDQLMLEVGETNLILCPPSSPAQRCCTDLSLGPNTPEAEHGIVSGKIQTDLIRSQTVTSYTFKGLFTNCKVLCDQANQTYVKGFHNTQHPCAQRSEKEMKKGFSGEKFSSNSTPTVYIPPVVKPAMKIQSKVSVTFYKNNSLFEVGYREFKLLKDVVEITVENEVITNLPEPIRIVFDHDVIPRNHKRKCVSWDTRKDPLKVNWLVDGCRTNEIGAQHTECQCDHLTYFSVLVQLENGPVRHLLPLTVITSVGCAASFFSCIAVIVFFCRNRRRSKEQSITIHMGLALSLAFLSLLFFLTGVLANMEVENMCTWVGAMLHYALLSSLTWMGIEVFNTFWLVYMVFRSSPSPFVWFLIGFVLPAVPVVTLAALGDIYGTVEIVPAENISDPYRMCWIKVTDQRALLAHYFTTMTILAILVSSGVIMLFLVYWKIRTRDEWKQNRVAFLSIWGLSCLFGTTWGLIFLNYDPLSDFILFLSCFLNSFQGLFLMLRFCILDWIRKQANRCFEQWAGPNCGNGGVASRFCYYRARIGFFAIIPEEVSRTSSSLI</sequence>
<feature type="transmembrane region" description="Helical" evidence="6">
    <location>
        <begin position="455"/>
        <end position="475"/>
    </location>
</feature>
<proteinExistence type="predicted"/>
<dbReference type="PRINTS" id="PR00249">
    <property type="entry name" value="GPCRSECRETIN"/>
</dbReference>
<evidence type="ECO:0000256" key="3">
    <source>
        <dbReference type="ARBA" id="ARBA00022989"/>
    </source>
</evidence>
<feature type="transmembrane region" description="Helical" evidence="6">
    <location>
        <begin position="508"/>
        <end position="534"/>
    </location>
</feature>
<protein>
    <submittedName>
        <fullName evidence="9">Uncharacterized protein</fullName>
    </submittedName>
</protein>
<dbReference type="InterPro" id="IPR017981">
    <property type="entry name" value="GPCR_2-like_7TM"/>
</dbReference>
<gene>
    <name evidence="9" type="ORF">ATANTOWER_021649</name>
</gene>
<feature type="domain" description="G-protein coupled receptors family 2 profile 2" evidence="8">
    <location>
        <begin position="349"/>
        <end position="600"/>
    </location>
</feature>
<reference evidence="9 10" key="1">
    <citation type="submission" date="2021-07" db="EMBL/GenBank/DDBJ databases">
        <authorList>
            <person name="Palmer J.M."/>
        </authorList>
    </citation>
    <scope>NUCLEOTIDE SEQUENCE [LARGE SCALE GENOMIC DNA]</scope>
    <source>
        <strain evidence="9 10">AT_MEX2019</strain>
        <tissue evidence="9">Muscle</tissue>
    </source>
</reference>
<evidence type="ECO:0000256" key="6">
    <source>
        <dbReference type="SAM" id="Phobius"/>
    </source>
</evidence>
<dbReference type="InterPro" id="IPR057244">
    <property type="entry name" value="GAIN_B"/>
</dbReference>
<dbReference type="PANTHER" id="PTHR12011">
    <property type="entry name" value="ADHESION G-PROTEIN COUPLED RECEPTOR"/>
    <property type="match status" value="1"/>
</dbReference>
<keyword evidence="4 6" id="KW-0472">Membrane</keyword>
<evidence type="ECO:0000256" key="4">
    <source>
        <dbReference type="ARBA" id="ARBA00023136"/>
    </source>
</evidence>